<reference evidence="4" key="1">
    <citation type="submission" date="2021-01" db="EMBL/GenBank/DDBJ databases">
        <authorList>
            <consortium name="Genoscope - CEA"/>
            <person name="William W."/>
        </authorList>
    </citation>
    <scope>NUCLEOTIDE SEQUENCE</scope>
</reference>
<dbReference type="GO" id="GO:0010608">
    <property type="term" value="P:post-transcriptional regulation of gene expression"/>
    <property type="evidence" value="ECO:0007669"/>
    <property type="project" value="TreeGrafter"/>
</dbReference>
<name>A0A8S1PKN2_9CILI</name>
<dbReference type="Pfam" id="PF00806">
    <property type="entry name" value="PUF"/>
    <property type="match status" value="8"/>
</dbReference>
<proteinExistence type="predicted"/>
<evidence type="ECO:0000259" key="3">
    <source>
        <dbReference type="PROSITE" id="PS50303"/>
    </source>
</evidence>
<accession>A0A8S1PKN2</accession>
<dbReference type="PANTHER" id="PTHR12537">
    <property type="entry name" value="RNA BINDING PROTEIN PUMILIO-RELATED"/>
    <property type="match status" value="1"/>
</dbReference>
<protein>
    <recommendedName>
        <fullName evidence="3">PUM-HD domain-containing protein</fullName>
    </recommendedName>
</protein>
<dbReference type="InterPro" id="IPR033133">
    <property type="entry name" value="PUM-HD"/>
</dbReference>
<dbReference type="GO" id="GO:0003729">
    <property type="term" value="F:mRNA binding"/>
    <property type="evidence" value="ECO:0007669"/>
    <property type="project" value="TreeGrafter"/>
</dbReference>
<dbReference type="PROSITE" id="PS50302">
    <property type="entry name" value="PUM"/>
    <property type="match status" value="6"/>
</dbReference>
<feature type="repeat" description="Pumilio" evidence="2">
    <location>
        <begin position="260"/>
        <end position="297"/>
    </location>
</feature>
<feature type="repeat" description="Pumilio" evidence="2">
    <location>
        <begin position="403"/>
        <end position="439"/>
    </location>
</feature>
<evidence type="ECO:0000313" key="4">
    <source>
        <dbReference type="EMBL" id="CAD8103511.1"/>
    </source>
</evidence>
<comment type="caution">
    <text evidence="4">The sequence shown here is derived from an EMBL/GenBank/DDBJ whole genome shotgun (WGS) entry which is preliminary data.</text>
</comment>
<evidence type="ECO:0000313" key="5">
    <source>
        <dbReference type="Proteomes" id="UP000692954"/>
    </source>
</evidence>
<organism evidence="4 5">
    <name type="scientific">Paramecium sonneborni</name>
    <dbReference type="NCBI Taxonomy" id="65129"/>
    <lineage>
        <taxon>Eukaryota</taxon>
        <taxon>Sar</taxon>
        <taxon>Alveolata</taxon>
        <taxon>Ciliophora</taxon>
        <taxon>Intramacronucleata</taxon>
        <taxon>Oligohymenophorea</taxon>
        <taxon>Peniculida</taxon>
        <taxon>Parameciidae</taxon>
        <taxon>Paramecium</taxon>
    </lineage>
</organism>
<sequence length="517" mass="59915">MSAKEYEAEDDLLGSILRNDDYEEVFSNNNSPLRNQGFESDSIIENVSTSEKQYFDSFNRSFEHMSLGSDQVQSPMSTKAIYPQFPQNHLKLSRQDDKQSVSISFDGHSFSTQESSINCRKLGNEHYGYQNKYHNRLVDYQVPYSPGVIRPHGIYQFGYTYQQPQNGLSFTGCQQERLPLNEINDDMQLTYDLDNMCGNQVLSRKVQKIFENGKPDQKELIFNKVERSCVQFSKDVFGNYVMQKIFEKGSAIQQLRLFNKIRPHAYELSKNNFGCRVIQKIIEIIQNNESLQNQFIDSIRLQIKSLLYDSSGNYVILKCLEVLQRDKIEFFLQPIEDSTLFLCSSQYGCKILLKTLELFSPTQTDKIMNTCLLHQQNLCQQEFGNHILQFAIKNSNYQPFVVNFVLSNFEKLCMNKYASNTVEKVVEASTNEVKQQIISILISKSQLNGFNTFVNLSVNPFGNYVMKKMIIMSNHNILQPLIDILRQDQYLITAIRSSDFGQRIFQLIEKTLLVYKS</sequence>
<dbReference type="PANTHER" id="PTHR12537:SF12">
    <property type="entry name" value="MATERNAL PROTEIN PUMILIO"/>
    <property type="match status" value="1"/>
</dbReference>
<evidence type="ECO:0000256" key="2">
    <source>
        <dbReference type="PROSITE-ProRule" id="PRU00317"/>
    </source>
</evidence>
<dbReference type="AlphaFoldDB" id="A0A8S1PKN2"/>
<dbReference type="SMART" id="SM00025">
    <property type="entry name" value="Pumilio"/>
    <property type="match status" value="8"/>
</dbReference>
<gene>
    <name evidence="4" type="ORF">PSON_ATCC_30995.1.T0800131</name>
</gene>
<dbReference type="GO" id="GO:0005737">
    <property type="term" value="C:cytoplasm"/>
    <property type="evidence" value="ECO:0007669"/>
    <property type="project" value="TreeGrafter"/>
</dbReference>
<dbReference type="Proteomes" id="UP000692954">
    <property type="component" value="Unassembled WGS sequence"/>
</dbReference>
<evidence type="ECO:0000256" key="1">
    <source>
        <dbReference type="ARBA" id="ARBA00022737"/>
    </source>
</evidence>
<feature type="repeat" description="Pumilio" evidence="2">
    <location>
        <begin position="334"/>
        <end position="369"/>
    </location>
</feature>
<dbReference type="EMBL" id="CAJJDN010000080">
    <property type="protein sequence ID" value="CAD8103511.1"/>
    <property type="molecule type" value="Genomic_DNA"/>
</dbReference>
<dbReference type="InterPro" id="IPR001313">
    <property type="entry name" value="Pumilio_RNA-bd_rpt"/>
</dbReference>
<dbReference type="OrthoDB" id="668540at2759"/>
<feature type="repeat" description="Pumilio" evidence="2">
    <location>
        <begin position="224"/>
        <end position="259"/>
    </location>
</feature>
<dbReference type="PROSITE" id="PS50303">
    <property type="entry name" value="PUM_HD"/>
    <property type="match status" value="1"/>
</dbReference>
<feature type="repeat" description="Pumilio" evidence="2">
    <location>
        <begin position="446"/>
        <end position="483"/>
    </location>
</feature>
<keyword evidence="1" id="KW-0677">Repeat</keyword>
<feature type="repeat" description="Pumilio" evidence="2">
    <location>
        <begin position="298"/>
        <end position="333"/>
    </location>
</feature>
<keyword evidence="5" id="KW-1185">Reference proteome</keyword>
<feature type="domain" description="PUM-HD" evidence="3">
    <location>
        <begin position="159"/>
        <end position="512"/>
    </location>
</feature>